<evidence type="ECO:0000259" key="6">
    <source>
        <dbReference type="PROSITE" id="PS50926"/>
    </source>
</evidence>
<evidence type="ECO:0000256" key="3">
    <source>
        <dbReference type="ARBA" id="ARBA00022691"/>
    </source>
</evidence>
<sequence>MKAMNELKKNMAIEGEVTGLTHEGQGVVKVDGYPLFVDNALPGERVEVRITKLGKHFGFGRNLRIIESSDDRETGLNIDYLRTGIADLGHLKYPAQLTFKRLQVSENLRKVAGKANFPVMKTLGADEPLHYRNKASVPVRRVGGLLETGFFRKHSHQLVPIEDFYIQEPRIDELIAYVRDAMRDFGLSAFDEESRRGLVRNLVVRRGHYSGELMLIIVDMNDKLPEAMIEQIKTAFPDLESIYLNINKSTGNAILSQDFKLLAGKKTITDSMLDKSFEIGPASFYQVNTAQAEKLYQTAYDFAELKESDTIIDAYSGIGTVGLAIADRVKAVYGMEVVEDAVFNAKNNAKLNNIENAHYELGKAEEVMPKWLEAGIKPDVIFVDPPRKGLDESFIEASSQTQARNIVYISCNPSTFARDVKRFEERGYELEKLRPVDLFPQTHHVECVGLLRKK</sequence>
<dbReference type="GO" id="GO:0070475">
    <property type="term" value="P:rRNA base methylation"/>
    <property type="evidence" value="ECO:0007669"/>
    <property type="project" value="TreeGrafter"/>
</dbReference>
<dbReference type="CDD" id="cd02440">
    <property type="entry name" value="AdoMet_MTases"/>
    <property type="match status" value="1"/>
</dbReference>
<keyword evidence="3 4" id="KW-0949">S-adenosyl-L-methionine</keyword>
<comment type="caution">
    <text evidence="7">The sequence shown here is derived from an EMBL/GenBank/DDBJ whole genome shotgun (WGS) entry which is preliminary data.</text>
</comment>
<feature type="binding site" evidence="4">
    <location>
        <position position="286"/>
    </location>
    <ligand>
        <name>S-adenosyl-L-methionine</name>
        <dbReference type="ChEBI" id="CHEBI:59789"/>
    </ligand>
</feature>
<organism evidence="7 8">
    <name type="scientific">Lactococcus termiticola</name>
    <dbReference type="NCBI Taxonomy" id="2169526"/>
    <lineage>
        <taxon>Bacteria</taxon>
        <taxon>Bacillati</taxon>
        <taxon>Bacillota</taxon>
        <taxon>Bacilli</taxon>
        <taxon>Lactobacillales</taxon>
        <taxon>Streptococcaceae</taxon>
        <taxon>Lactococcus</taxon>
    </lineage>
</organism>
<reference evidence="7 8" key="1">
    <citation type="journal article" date="2018" name="Genome Announc.">
        <title>Draft Genome Sequence of Lactococcus sp. Strain NtB2 (JCM 32569), Isolated from the Gut of the Higher Termite Nasutitermes takasagoensis.</title>
        <authorList>
            <person name="Noda S."/>
            <person name="Aihara C."/>
            <person name="Yuki M."/>
            <person name="Ohkuma M."/>
        </authorList>
    </citation>
    <scope>NUCLEOTIDE SEQUENCE [LARGE SCALE GENOMIC DNA]</scope>
    <source>
        <strain evidence="7 8">NtB2</strain>
    </source>
</reference>
<dbReference type="InterPro" id="IPR029063">
    <property type="entry name" value="SAM-dependent_MTases_sf"/>
</dbReference>
<dbReference type="SUPFAM" id="SSF50249">
    <property type="entry name" value="Nucleic acid-binding proteins"/>
    <property type="match status" value="1"/>
</dbReference>
<name>A0A2R5HHL3_9LACT</name>
<feature type="domain" description="TRAM" evidence="6">
    <location>
        <begin position="6"/>
        <end position="64"/>
    </location>
</feature>
<evidence type="ECO:0000256" key="2">
    <source>
        <dbReference type="ARBA" id="ARBA00022679"/>
    </source>
</evidence>
<feature type="binding site" evidence="4">
    <location>
        <position position="315"/>
    </location>
    <ligand>
        <name>S-adenosyl-L-methionine</name>
        <dbReference type="ChEBI" id="CHEBI:59789"/>
    </ligand>
</feature>
<accession>A0A2R5HHL3</accession>
<dbReference type="PROSITE" id="PS51687">
    <property type="entry name" value="SAM_MT_RNA_M5U"/>
    <property type="match status" value="1"/>
</dbReference>
<dbReference type="InterPro" id="IPR002792">
    <property type="entry name" value="TRAM_dom"/>
</dbReference>
<evidence type="ECO:0000256" key="5">
    <source>
        <dbReference type="PROSITE-ProRule" id="PRU10015"/>
    </source>
</evidence>
<feature type="active site" evidence="5">
    <location>
        <position position="411"/>
    </location>
</feature>
<evidence type="ECO:0000256" key="1">
    <source>
        <dbReference type="ARBA" id="ARBA00022603"/>
    </source>
</evidence>
<dbReference type="SUPFAM" id="SSF53335">
    <property type="entry name" value="S-adenosyl-L-methionine-dependent methyltransferases"/>
    <property type="match status" value="1"/>
</dbReference>
<dbReference type="Gene3D" id="2.40.50.140">
    <property type="entry name" value="Nucleic acid-binding proteins"/>
    <property type="match status" value="1"/>
</dbReference>
<dbReference type="PANTHER" id="PTHR11061">
    <property type="entry name" value="RNA M5U METHYLTRANSFERASE"/>
    <property type="match status" value="1"/>
</dbReference>
<dbReference type="EMBL" id="BFFO01000010">
    <property type="protein sequence ID" value="GBG97346.1"/>
    <property type="molecule type" value="Genomic_DNA"/>
</dbReference>
<dbReference type="FunFam" id="3.40.50.150:FF:000009">
    <property type="entry name" value="23S rRNA (Uracil(1939)-C(5))-methyltransferase RlmD"/>
    <property type="match status" value="1"/>
</dbReference>
<dbReference type="FunFam" id="2.40.50.1070:FF:000003">
    <property type="entry name" value="23S rRNA (Uracil-5-)-methyltransferase RumA"/>
    <property type="match status" value="1"/>
</dbReference>
<dbReference type="GO" id="GO:0070041">
    <property type="term" value="F:rRNA (uridine-C5-)-methyltransferase activity"/>
    <property type="evidence" value="ECO:0007669"/>
    <property type="project" value="TreeGrafter"/>
</dbReference>
<dbReference type="InterPro" id="IPR030391">
    <property type="entry name" value="MeTrfase_TrmA_CS"/>
</dbReference>
<comment type="similarity">
    <text evidence="4">Belongs to the class I-like SAM-binding methyltransferase superfamily. RNA M5U methyltransferase family.</text>
</comment>
<dbReference type="AlphaFoldDB" id="A0A2R5HHL3"/>
<dbReference type="Proteomes" id="UP000245021">
    <property type="component" value="Unassembled WGS sequence"/>
</dbReference>
<dbReference type="PROSITE" id="PS01231">
    <property type="entry name" value="TRMA_2"/>
    <property type="match status" value="1"/>
</dbReference>
<dbReference type="Gene3D" id="2.40.50.1070">
    <property type="match status" value="1"/>
</dbReference>
<evidence type="ECO:0000256" key="4">
    <source>
        <dbReference type="PROSITE-ProRule" id="PRU01024"/>
    </source>
</evidence>
<dbReference type="InterPro" id="IPR010280">
    <property type="entry name" value="U5_MeTrfase_fam"/>
</dbReference>
<gene>
    <name evidence="7" type="primary">trmA_2</name>
    <name evidence="7" type="ORF">NtB2_01485</name>
</gene>
<dbReference type="PROSITE" id="PS50926">
    <property type="entry name" value="TRAM"/>
    <property type="match status" value="1"/>
</dbReference>
<evidence type="ECO:0000313" key="7">
    <source>
        <dbReference type="EMBL" id="GBG97346.1"/>
    </source>
</evidence>
<keyword evidence="8" id="KW-1185">Reference proteome</keyword>
<proteinExistence type="inferred from homology"/>
<dbReference type="InterPro" id="IPR030390">
    <property type="entry name" value="MeTrfase_TrmA_AS"/>
</dbReference>
<dbReference type="PANTHER" id="PTHR11061:SF30">
    <property type="entry name" value="TRNA (URACIL(54)-C(5))-METHYLTRANSFERASE"/>
    <property type="match status" value="1"/>
</dbReference>
<keyword evidence="1 4" id="KW-0489">Methyltransferase</keyword>
<dbReference type="PROSITE" id="PS01230">
    <property type="entry name" value="TRMA_1"/>
    <property type="match status" value="1"/>
</dbReference>
<feature type="active site" description="Nucleophile" evidence="4">
    <location>
        <position position="411"/>
    </location>
</feature>
<feature type="binding site" evidence="4">
    <location>
        <position position="336"/>
    </location>
    <ligand>
        <name>S-adenosyl-L-methionine</name>
        <dbReference type="ChEBI" id="CHEBI:59789"/>
    </ligand>
</feature>
<dbReference type="Pfam" id="PF05958">
    <property type="entry name" value="tRNA_U5-meth_tr"/>
    <property type="match status" value="1"/>
</dbReference>
<dbReference type="Gene3D" id="3.40.50.150">
    <property type="entry name" value="Vaccinia Virus protein VP39"/>
    <property type="match status" value="1"/>
</dbReference>
<evidence type="ECO:0000313" key="8">
    <source>
        <dbReference type="Proteomes" id="UP000245021"/>
    </source>
</evidence>
<dbReference type="NCBIfam" id="TIGR00479">
    <property type="entry name" value="rumA"/>
    <property type="match status" value="1"/>
</dbReference>
<dbReference type="Pfam" id="PF01938">
    <property type="entry name" value="TRAM"/>
    <property type="match status" value="1"/>
</dbReference>
<dbReference type="InterPro" id="IPR012340">
    <property type="entry name" value="NA-bd_OB-fold"/>
</dbReference>
<keyword evidence="2 4" id="KW-0808">Transferase</keyword>
<protein>
    <submittedName>
        <fullName evidence="7">TrmA family RNA methyltransferase</fullName>
    </submittedName>
</protein>
<feature type="binding site" evidence="4">
    <location>
        <position position="384"/>
    </location>
    <ligand>
        <name>S-adenosyl-L-methionine</name>
        <dbReference type="ChEBI" id="CHEBI:59789"/>
    </ligand>
</feature>